<accession>A0ABZ2XY83</accession>
<feature type="domain" description="Lipid/polyisoprenoid-binding YceI-like" evidence="2">
    <location>
        <begin position="29"/>
        <end position="196"/>
    </location>
</feature>
<evidence type="ECO:0000259" key="2">
    <source>
        <dbReference type="SMART" id="SM00867"/>
    </source>
</evidence>
<keyword evidence="4" id="KW-1185">Reference proteome</keyword>
<dbReference type="EMBL" id="CP123584">
    <property type="protein sequence ID" value="WZK90294.1"/>
    <property type="molecule type" value="Genomic_DNA"/>
</dbReference>
<dbReference type="InterPro" id="IPR036761">
    <property type="entry name" value="TTHA0802/YceI-like_sf"/>
</dbReference>
<organism evidence="3 4">
    <name type="scientific">Aliisedimentitalea scapharcae</name>
    <dbReference type="NCBI Taxonomy" id="1524259"/>
    <lineage>
        <taxon>Bacteria</taxon>
        <taxon>Pseudomonadati</taxon>
        <taxon>Pseudomonadota</taxon>
        <taxon>Alphaproteobacteria</taxon>
        <taxon>Rhodobacterales</taxon>
        <taxon>Roseobacteraceae</taxon>
        <taxon>Aliisedimentitalea</taxon>
    </lineage>
</organism>
<dbReference type="SMART" id="SM00867">
    <property type="entry name" value="YceI"/>
    <property type="match status" value="1"/>
</dbReference>
<feature type="signal peptide" evidence="1">
    <location>
        <begin position="1"/>
        <end position="25"/>
    </location>
</feature>
<dbReference type="SUPFAM" id="SSF101874">
    <property type="entry name" value="YceI-like"/>
    <property type="match status" value="1"/>
</dbReference>
<dbReference type="PANTHER" id="PTHR34406:SF1">
    <property type="entry name" value="PROTEIN YCEI"/>
    <property type="match status" value="1"/>
</dbReference>
<dbReference type="InterPro" id="IPR007372">
    <property type="entry name" value="Lipid/polyisoprenoid-bd_YceI"/>
</dbReference>
<evidence type="ECO:0000313" key="4">
    <source>
        <dbReference type="Proteomes" id="UP001623232"/>
    </source>
</evidence>
<dbReference type="Proteomes" id="UP001623232">
    <property type="component" value="Chromosome"/>
</dbReference>
<gene>
    <name evidence="3" type="ORF">QEZ52_07060</name>
</gene>
<proteinExistence type="predicted"/>
<sequence length="199" mass="21538">MTFPNRRQAIAALAGLIALPRTALAQMRQYQLVQGESQVGFLFDLQGSKQRGTIPVHKADIRIDPKALHRAVVAVDLNVAKARTGIFLATQALTGPEVLNVAHYPMIRFRSTQIRLAPSGRLSDGAAVIGDLTIRDVTRQITLSADIYRPAGSAPDALDRLSIQLKGSISRQAFGAVGFPKLVADQVQIDIRAVIHVTE</sequence>
<name>A0ABZ2XY83_9RHOB</name>
<dbReference type="Pfam" id="PF04264">
    <property type="entry name" value="YceI"/>
    <property type="match status" value="1"/>
</dbReference>
<protein>
    <submittedName>
        <fullName evidence="3">YceI family protein</fullName>
    </submittedName>
</protein>
<evidence type="ECO:0000313" key="3">
    <source>
        <dbReference type="EMBL" id="WZK90294.1"/>
    </source>
</evidence>
<feature type="chain" id="PRO_5046803172" evidence="1">
    <location>
        <begin position="26"/>
        <end position="199"/>
    </location>
</feature>
<reference evidence="3 4" key="1">
    <citation type="submission" date="2023-04" db="EMBL/GenBank/DDBJ databases">
        <title>Complete genome sequence of Alisedimentitalea scapharcae.</title>
        <authorList>
            <person name="Rong J.-C."/>
            <person name="Yi M.-L."/>
            <person name="Zhao Q."/>
        </authorList>
    </citation>
    <scope>NUCLEOTIDE SEQUENCE [LARGE SCALE GENOMIC DNA]</scope>
    <source>
        <strain evidence="3 4">KCTC 42119</strain>
    </source>
</reference>
<dbReference type="PANTHER" id="PTHR34406">
    <property type="entry name" value="PROTEIN YCEI"/>
    <property type="match status" value="1"/>
</dbReference>
<keyword evidence="1" id="KW-0732">Signal</keyword>
<dbReference type="Gene3D" id="2.40.128.110">
    <property type="entry name" value="Lipid/polyisoprenoid-binding, YceI-like"/>
    <property type="match status" value="1"/>
</dbReference>
<dbReference type="RefSeq" id="WP_406648891.1">
    <property type="nucleotide sequence ID" value="NZ_CP123584.1"/>
</dbReference>
<evidence type="ECO:0000256" key="1">
    <source>
        <dbReference type="SAM" id="SignalP"/>
    </source>
</evidence>